<dbReference type="InterPro" id="IPR010907">
    <property type="entry name" value="Ca-mediated_lectin"/>
</dbReference>
<organism evidence="2 3">
    <name type="scientific">Stigmatella ashevillensis</name>
    <dbReference type="NCBI Taxonomy" id="2995309"/>
    <lineage>
        <taxon>Bacteria</taxon>
        <taxon>Pseudomonadati</taxon>
        <taxon>Myxococcota</taxon>
        <taxon>Myxococcia</taxon>
        <taxon>Myxococcales</taxon>
        <taxon>Cystobacterineae</taxon>
        <taxon>Archangiaceae</taxon>
        <taxon>Stigmatella</taxon>
    </lineage>
</organism>
<proteinExistence type="predicted"/>
<name>A0ABT5DDU2_9BACT</name>
<reference evidence="2 3" key="1">
    <citation type="submission" date="2022-11" db="EMBL/GenBank/DDBJ databases">
        <title>Minimal conservation of predation-associated metabolite biosynthetic gene clusters underscores biosynthetic potential of Myxococcota including descriptions for ten novel species: Archangium lansinium sp. nov., Myxococcus landrumus sp. nov., Nannocystis bai.</title>
        <authorList>
            <person name="Ahearne A."/>
            <person name="Stevens C."/>
            <person name="Dowd S."/>
        </authorList>
    </citation>
    <scope>NUCLEOTIDE SEQUENCE [LARGE SCALE GENOMIC DNA]</scope>
    <source>
        <strain evidence="2 3">NCWAL01</strain>
    </source>
</reference>
<accession>A0ABT5DDU2</accession>
<gene>
    <name evidence="2" type="ORF">POL68_25500</name>
</gene>
<evidence type="ECO:0000259" key="1">
    <source>
        <dbReference type="Pfam" id="PF07472"/>
    </source>
</evidence>
<dbReference type="Gene3D" id="2.60.120.400">
    <property type="entry name" value="Calcium-mediated lectin"/>
    <property type="match status" value="1"/>
</dbReference>
<dbReference type="Pfam" id="PF07472">
    <property type="entry name" value="PA-IIL"/>
    <property type="match status" value="1"/>
</dbReference>
<dbReference type="InterPro" id="IPR036684">
    <property type="entry name" value="Ca_lectin_sf"/>
</dbReference>
<dbReference type="SUPFAM" id="SSF82026">
    <property type="entry name" value="Calcium-mediated lectin"/>
    <property type="match status" value="1"/>
</dbReference>
<sequence length="131" mass="14096">MSKAYALTRTNVAEIVLPTSAKVHVKAKTNSKNTQRIALKDKSGDVDLLFSGTGEGNSIIGDATFTGDSNSVLNATFEYSEGSGVFKPAKLNTGGPYEIGQYNLMIVVAENGDDSDYNDSILEFSWYTPKD</sequence>
<comment type="caution">
    <text evidence="2">The sequence shown here is derived from an EMBL/GenBank/DDBJ whole genome shotgun (WGS) entry which is preliminary data.</text>
</comment>
<protein>
    <submittedName>
        <fullName evidence="2">Fucose-binding lectin II</fullName>
    </submittedName>
</protein>
<dbReference type="RefSeq" id="WP_272141849.1">
    <property type="nucleotide sequence ID" value="NZ_JAQNDM010000002.1"/>
</dbReference>
<evidence type="ECO:0000313" key="2">
    <source>
        <dbReference type="EMBL" id="MDC0711850.1"/>
    </source>
</evidence>
<evidence type="ECO:0000313" key="3">
    <source>
        <dbReference type="Proteomes" id="UP001221838"/>
    </source>
</evidence>
<feature type="domain" description="Calcium-mediated lectin" evidence="1">
    <location>
        <begin position="17"/>
        <end position="126"/>
    </location>
</feature>
<dbReference type="Proteomes" id="UP001221838">
    <property type="component" value="Unassembled WGS sequence"/>
</dbReference>
<keyword evidence="3" id="KW-1185">Reference proteome</keyword>
<dbReference type="EMBL" id="JAQNDM010000002">
    <property type="protein sequence ID" value="MDC0711850.1"/>
    <property type="molecule type" value="Genomic_DNA"/>
</dbReference>